<sequence length="20" mass="2273">MFTGKYSHIYDATFFSVGNS</sequence>
<proteinExistence type="predicted"/>
<comment type="caution">
    <text evidence="1">The sequence shown here is derived from an EMBL/GenBank/DDBJ whole genome shotgun (WGS) entry which is preliminary data.</text>
</comment>
<organism evidence="1 2">
    <name type="scientific">Crocosphaera chwakensis CCY0110</name>
    <dbReference type="NCBI Taxonomy" id="391612"/>
    <lineage>
        <taxon>Bacteria</taxon>
        <taxon>Bacillati</taxon>
        <taxon>Cyanobacteriota</taxon>
        <taxon>Cyanophyceae</taxon>
        <taxon>Oscillatoriophycideae</taxon>
        <taxon>Chroococcales</taxon>
        <taxon>Aphanothecaceae</taxon>
        <taxon>Crocosphaera</taxon>
        <taxon>Crocosphaera chwakensis</taxon>
    </lineage>
</organism>
<reference evidence="1 2" key="1">
    <citation type="submission" date="2007-03" db="EMBL/GenBank/DDBJ databases">
        <authorList>
            <person name="Stal L."/>
            <person name="Ferriera S."/>
            <person name="Johnson J."/>
            <person name="Kravitz S."/>
            <person name="Beeson K."/>
            <person name="Sutton G."/>
            <person name="Rogers Y.-H."/>
            <person name="Friedman R."/>
            <person name="Frazier M."/>
            <person name="Venter J.C."/>
        </authorList>
    </citation>
    <scope>NUCLEOTIDE SEQUENCE [LARGE SCALE GENOMIC DNA]</scope>
    <source>
        <strain evidence="1 2">CCY0110</strain>
    </source>
</reference>
<gene>
    <name evidence="1" type="ORF">CY0110_19387</name>
</gene>
<keyword evidence="2" id="KW-1185">Reference proteome</keyword>
<dbReference type="Proteomes" id="UP000003781">
    <property type="component" value="Unassembled WGS sequence"/>
</dbReference>
<protein>
    <submittedName>
        <fullName evidence="1">Uncharacterized protein</fullName>
    </submittedName>
</protein>
<dbReference type="EMBL" id="AAXW01000002">
    <property type="protein sequence ID" value="EAZ93991.1"/>
    <property type="molecule type" value="Genomic_DNA"/>
</dbReference>
<dbReference type="AlphaFoldDB" id="A3IJK9"/>
<accession>A3IJK9</accession>
<name>A3IJK9_9CHRO</name>
<evidence type="ECO:0000313" key="1">
    <source>
        <dbReference type="EMBL" id="EAZ93991.1"/>
    </source>
</evidence>
<evidence type="ECO:0000313" key="2">
    <source>
        <dbReference type="Proteomes" id="UP000003781"/>
    </source>
</evidence>